<accession>A0A7C6A8Y6</accession>
<dbReference type="SUPFAM" id="SSF50965">
    <property type="entry name" value="Galactose oxidase, central domain"/>
    <property type="match status" value="1"/>
</dbReference>
<organism evidence="2">
    <name type="scientific">candidate division WOR-3 bacterium</name>
    <dbReference type="NCBI Taxonomy" id="2052148"/>
    <lineage>
        <taxon>Bacteria</taxon>
        <taxon>Bacteria division WOR-3</taxon>
    </lineage>
</organism>
<dbReference type="NCBIfam" id="TIGR04183">
    <property type="entry name" value="Por_Secre_tail"/>
    <property type="match status" value="1"/>
</dbReference>
<dbReference type="Pfam" id="PF18962">
    <property type="entry name" value="Por_Secre_tail"/>
    <property type="match status" value="1"/>
</dbReference>
<dbReference type="Gene3D" id="2.120.10.80">
    <property type="entry name" value="Kelch-type beta propeller"/>
    <property type="match status" value="1"/>
</dbReference>
<dbReference type="InterPro" id="IPR015915">
    <property type="entry name" value="Kelch-typ_b-propeller"/>
</dbReference>
<gene>
    <name evidence="2" type="ORF">ENW73_04200</name>
</gene>
<comment type="caution">
    <text evidence="2">The sequence shown here is derived from an EMBL/GenBank/DDBJ whole genome shotgun (WGS) entry which is preliminary data.</text>
</comment>
<evidence type="ECO:0000313" key="2">
    <source>
        <dbReference type="EMBL" id="HHS52052.1"/>
    </source>
</evidence>
<dbReference type="InterPro" id="IPR011043">
    <property type="entry name" value="Gal_Oxase/kelch_b-propeller"/>
</dbReference>
<proteinExistence type="predicted"/>
<reference evidence="2" key="1">
    <citation type="journal article" date="2020" name="mSystems">
        <title>Genome- and Community-Level Interaction Insights into Carbon Utilization and Element Cycling Functions of Hydrothermarchaeota in Hydrothermal Sediment.</title>
        <authorList>
            <person name="Zhou Z."/>
            <person name="Liu Y."/>
            <person name="Xu W."/>
            <person name="Pan J."/>
            <person name="Luo Z.H."/>
            <person name="Li M."/>
        </authorList>
    </citation>
    <scope>NUCLEOTIDE SEQUENCE [LARGE SCALE GENOMIC DNA]</scope>
    <source>
        <strain evidence="2">SpSt-876</strain>
    </source>
</reference>
<dbReference type="AlphaFoldDB" id="A0A7C6A8Y6"/>
<dbReference type="EMBL" id="DTLI01000109">
    <property type="protein sequence ID" value="HHS52052.1"/>
    <property type="molecule type" value="Genomic_DNA"/>
</dbReference>
<protein>
    <submittedName>
        <fullName evidence="2">T9SS type A sorting domain-containing protein</fullName>
    </submittedName>
</protein>
<name>A0A7C6A8Y6_UNCW3</name>
<evidence type="ECO:0000259" key="1">
    <source>
        <dbReference type="Pfam" id="PF18962"/>
    </source>
</evidence>
<dbReference type="InterPro" id="IPR026444">
    <property type="entry name" value="Secre_tail"/>
</dbReference>
<sequence>MLKQCFKSDAKILWSVFFLILFLSQPFKFCPAQIIDVGLIEVLSPRGFIRDSTVVIPMVRAINLGTIQIGCEVFLEIDDADYSDTVAIFLNPGETFLVTFRPWTATPPDEYEGEVWIESLPGDTNLLNNELDFEFVVANPNEFIQGPSLPPGTNPKKKVKSGGSVVRAFRTGLDQVVDTLIFAFKGNNTRGFFAYDVNKMNWQVKESIPFAPDKAKRVKAGASLCYDGEDTIFALKGNNTLEFWAYSVSNNTWVLKPNVPLGSGKRVKGGAGLAFVTEDGKKYVYCLKGNKTNEFYKFDVANNNWMTTIRPAPGGVKGFGSGSCIVYDSINKRIYALQGTTNQFFYYDVVGDSWVNRTGMPFDSDILETENKKAKDGTAMTIDDSVTIYALKGGTQEFWSYHIPKDSWFEKDTIPLGLARKKVKGGGALAFIAQTSGTKGRGEGEIYALKGNNTDEMWVFLTEAVPPEEKDAKNKTQQSFAGTMAIFNNSSPLPSGKIKVYDVTGRLIKQFSPILNQEGVKGKRIGLSNLNTGVYFLRFESKGFCSIKKLIVRQ</sequence>
<feature type="domain" description="Secretion system C-terminal sorting" evidence="1">
    <location>
        <begin position="483"/>
        <end position="552"/>
    </location>
</feature>